<dbReference type="InterPro" id="IPR050180">
    <property type="entry name" value="RNR_Ribonuclease"/>
</dbReference>
<reference evidence="2" key="1">
    <citation type="journal article" date="2020" name="Nature">
        <title>Giant virus diversity and host interactions through global metagenomics.</title>
        <authorList>
            <person name="Schulz F."/>
            <person name="Roux S."/>
            <person name="Paez-Espino D."/>
            <person name="Jungbluth S."/>
            <person name="Walsh D.A."/>
            <person name="Denef V.J."/>
            <person name="McMahon K.D."/>
            <person name="Konstantinidis K.T."/>
            <person name="Eloe-Fadrosh E.A."/>
            <person name="Kyrpides N.C."/>
            <person name="Woyke T."/>
        </authorList>
    </citation>
    <scope>NUCLEOTIDE SEQUENCE</scope>
    <source>
        <strain evidence="2">GVMAG-S-1101164-72</strain>
    </source>
</reference>
<dbReference type="SUPFAM" id="SSF50249">
    <property type="entry name" value="Nucleic acid-binding proteins"/>
    <property type="match status" value="1"/>
</dbReference>
<dbReference type="Pfam" id="PF17849">
    <property type="entry name" value="OB_Dis3"/>
    <property type="match status" value="1"/>
</dbReference>
<dbReference type="SMART" id="SM00955">
    <property type="entry name" value="RNB"/>
    <property type="match status" value="1"/>
</dbReference>
<evidence type="ECO:0000259" key="1">
    <source>
        <dbReference type="SMART" id="SM00955"/>
    </source>
</evidence>
<dbReference type="InterPro" id="IPR012340">
    <property type="entry name" value="NA-bd_OB-fold"/>
</dbReference>
<proteinExistence type="predicted"/>
<dbReference type="InterPro" id="IPR001900">
    <property type="entry name" value="RNase_II/R"/>
</dbReference>
<dbReference type="GO" id="GO:0004540">
    <property type="term" value="F:RNA nuclease activity"/>
    <property type="evidence" value="ECO:0007669"/>
    <property type="project" value="InterPro"/>
</dbReference>
<sequence>MEGSLVTKDYQHFQVVSDTGQLLYEFEGAKKAGRALPGDAVSVSPDMTVTLLARAPPLPIAGYLELNSKTTYGITDRGLTLYLFVPLDTAYPSFYVASSEKDRSQKKVALIKFLSWDAKQTLPRGALDRILGSAGDLEAEEDALLWTACPFKSLKEGLAVLEDDCPKRTAVKGFTFNIDPEGCRDIDDCVTLEQIDEQEWWITITISDVASCVEEMGAVDVMASTMGQTLYRDGVAIRPMLPPFFSEENCSLLAGSERRGVSLSLCWHLADGITHLEWSESILRNNVTYTYESVPEEHGTVLRGVTSCLASQDITDPHEWIEVLMKFYNTEAASMLKKAGVGILRRHSEPDRARLDKYKSWDPALATLASSAAEYCLAEEENTRHWGLESDAYCHVTSPIRRYADLMNQRILKQLIRGNTQGLFVSVMCSDLNRRAKVAKGYERDRIFLNCLLKDEKRVFEGRVLDVDTEGASVRLRIWAPQWQRTVRCRYKLVSEENGNFIISSADESMKRLIIEGMPVRFKCAINVVERRWKDRLVVNLLD</sequence>
<feature type="domain" description="RNB" evidence="1">
    <location>
        <begin position="168"/>
        <end position="418"/>
    </location>
</feature>
<dbReference type="AlphaFoldDB" id="A0A6C0AP12"/>
<protein>
    <recommendedName>
        <fullName evidence="1">RNB domain-containing protein</fullName>
    </recommendedName>
</protein>
<dbReference type="GO" id="GO:0003723">
    <property type="term" value="F:RNA binding"/>
    <property type="evidence" value="ECO:0007669"/>
    <property type="project" value="InterPro"/>
</dbReference>
<organism evidence="2">
    <name type="scientific">viral metagenome</name>
    <dbReference type="NCBI Taxonomy" id="1070528"/>
    <lineage>
        <taxon>unclassified sequences</taxon>
        <taxon>metagenomes</taxon>
        <taxon>organismal metagenomes</taxon>
    </lineage>
</organism>
<dbReference type="EMBL" id="MN740758">
    <property type="protein sequence ID" value="QHS81498.1"/>
    <property type="molecule type" value="Genomic_DNA"/>
</dbReference>
<evidence type="ECO:0000313" key="2">
    <source>
        <dbReference type="EMBL" id="QHS81498.1"/>
    </source>
</evidence>
<dbReference type="PANTHER" id="PTHR23355">
    <property type="entry name" value="RIBONUCLEASE"/>
    <property type="match status" value="1"/>
</dbReference>
<name>A0A6C0AP12_9ZZZZ</name>
<dbReference type="InterPro" id="IPR041505">
    <property type="entry name" value="Dis3_CSD2"/>
</dbReference>
<dbReference type="PANTHER" id="PTHR23355:SF9">
    <property type="entry name" value="DIS3-LIKE EXONUCLEASE 2"/>
    <property type="match status" value="1"/>
</dbReference>
<dbReference type="Pfam" id="PF00773">
    <property type="entry name" value="RNB"/>
    <property type="match status" value="2"/>
</dbReference>
<dbReference type="GO" id="GO:0005829">
    <property type="term" value="C:cytosol"/>
    <property type="evidence" value="ECO:0007669"/>
    <property type="project" value="TreeGrafter"/>
</dbReference>
<accession>A0A6C0AP12</accession>
<dbReference type="GO" id="GO:0006402">
    <property type="term" value="P:mRNA catabolic process"/>
    <property type="evidence" value="ECO:0007669"/>
    <property type="project" value="TreeGrafter"/>
</dbReference>